<protein>
    <recommendedName>
        <fullName evidence="6">Lipoprotein</fullName>
    </recommendedName>
</protein>
<dbReference type="RefSeq" id="WP_139210188.1">
    <property type="nucleotide sequence ID" value="NZ_FNEC01000011.1"/>
</dbReference>
<accession>A0A239JYN2</accession>
<evidence type="ECO:0008006" key="6">
    <source>
        <dbReference type="Google" id="ProtNLM"/>
    </source>
</evidence>
<reference evidence="3 4" key="2">
    <citation type="submission" date="2017-06" db="EMBL/GenBank/DDBJ databases">
        <authorList>
            <person name="Varghese N."/>
            <person name="Submissions S."/>
        </authorList>
    </citation>
    <scope>NUCLEOTIDE SEQUENCE [LARGE SCALE GENOMIC DNA]</scope>
    <source>
        <strain evidence="3 4">RLD-1</strain>
    </source>
</reference>
<evidence type="ECO:0000313" key="4">
    <source>
        <dbReference type="Proteomes" id="UP000198309"/>
    </source>
</evidence>
<evidence type="ECO:0000313" key="5">
    <source>
        <dbReference type="Proteomes" id="UP000199693"/>
    </source>
</evidence>
<keyword evidence="1" id="KW-0732">Signal</keyword>
<keyword evidence="4" id="KW-1185">Reference proteome</keyword>
<dbReference type="EMBL" id="FZPC01000014">
    <property type="protein sequence ID" value="SNT10739.1"/>
    <property type="molecule type" value="Genomic_DNA"/>
</dbReference>
<proteinExistence type="predicted"/>
<feature type="signal peptide" evidence="1">
    <location>
        <begin position="1"/>
        <end position="23"/>
    </location>
</feature>
<feature type="chain" id="PRO_5030040834" description="Lipoprotein" evidence="1">
    <location>
        <begin position="24"/>
        <end position="242"/>
    </location>
</feature>
<gene>
    <name evidence="2" type="ORF">SAMN05216189_10117</name>
    <name evidence="3" type="ORF">SAMN06295949_1147</name>
</gene>
<sequence length="242" mass="26474">MACGKIKACMPLLLSLVLGSANAGCLEEFKPVIDINYSHKEINWVGAACKYLASGDYVAFAIPVRNGGEVDLDVFLLNPKNRKIVAATSDSGALTDEAIRFAGASIDTAKYEISKGVRAFGVRVDWVGQSQPNPYSSQSLNLYILRGGELVKVLSGLRTYEYSGEWDMHCSGAFNKKSSTIYISPTTDGYHELKIKEDSVDIKAVDGLDGCRNTYSNKTTLKHLIKMKGGDYFVPPELRSLR</sequence>
<name>A0A239JYN2_9PSED</name>
<evidence type="ECO:0000313" key="3">
    <source>
        <dbReference type="EMBL" id="SNT10739.1"/>
    </source>
</evidence>
<dbReference type="Proteomes" id="UP000199693">
    <property type="component" value="Unassembled WGS sequence"/>
</dbReference>
<evidence type="ECO:0000256" key="1">
    <source>
        <dbReference type="SAM" id="SignalP"/>
    </source>
</evidence>
<reference evidence="2 5" key="1">
    <citation type="submission" date="2016-10" db="EMBL/GenBank/DDBJ databases">
        <authorList>
            <person name="de Groot N.N."/>
        </authorList>
    </citation>
    <scope>NUCLEOTIDE SEQUENCE [LARGE SCALE GENOMIC DNA]</scope>
    <source>
        <strain evidence="2 5">CCM 7361</strain>
    </source>
</reference>
<evidence type="ECO:0000313" key="2">
    <source>
        <dbReference type="EMBL" id="SDI97490.1"/>
    </source>
</evidence>
<dbReference type="Proteomes" id="UP000198309">
    <property type="component" value="Unassembled WGS sequence"/>
</dbReference>
<dbReference type="EMBL" id="FNEC01000011">
    <property type="protein sequence ID" value="SDI97490.1"/>
    <property type="molecule type" value="Genomic_DNA"/>
</dbReference>
<organism evidence="2 5">
    <name type="scientific">Pseudomonas delhiensis</name>
    <dbReference type="NCBI Taxonomy" id="366289"/>
    <lineage>
        <taxon>Bacteria</taxon>
        <taxon>Pseudomonadati</taxon>
        <taxon>Pseudomonadota</taxon>
        <taxon>Gammaproteobacteria</taxon>
        <taxon>Pseudomonadales</taxon>
        <taxon>Pseudomonadaceae</taxon>
        <taxon>Pseudomonas</taxon>
    </lineage>
</organism>
<dbReference type="AlphaFoldDB" id="A0A239JYN2"/>